<keyword evidence="8" id="KW-0969">Cilium</keyword>
<keyword evidence="9" id="KW-1185">Reference proteome</keyword>
<accession>A0A0B6WY37</accession>
<dbReference type="Pfam" id="PF01311">
    <property type="entry name" value="Bac_export_1"/>
    <property type="match status" value="1"/>
</dbReference>
<reference evidence="8 9" key="2">
    <citation type="submission" date="2015-01" db="EMBL/GenBank/DDBJ databases">
        <title>Complete genome sequence of Pyrinomonas methylaliphatogenes type strain K22T.</title>
        <authorList>
            <person name="Lee K.C.Y."/>
            <person name="Power J.F."/>
            <person name="Dunfield P.F."/>
            <person name="Morgan X.C."/>
            <person name="Huttenhower C."/>
            <person name="Stott M.B."/>
        </authorList>
    </citation>
    <scope>NUCLEOTIDE SEQUENCE [LARGE SCALE GENOMIC DNA]</scope>
    <source>
        <strain evidence="8 9">K22</strain>
    </source>
</reference>
<dbReference type="OrthoDB" id="9807748at2"/>
<dbReference type="InterPro" id="IPR002010">
    <property type="entry name" value="T3SS_IM_R"/>
</dbReference>
<evidence type="ECO:0000256" key="1">
    <source>
        <dbReference type="ARBA" id="ARBA00004651"/>
    </source>
</evidence>
<evidence type="ECO:0000313" key="8">
    <source>
        <dbReference type="EMBL" id="CDM65627.1"/>
    </source>
</evidence>
<feature type="transmembrane region" description="Helical" evidence="7">
    <location>
        <begin position="44"/>
        <end position="62"/>
    </location>
</feature>
<feature type="transmembrane region" description="Helical" evidence="7">
    <location>
        <begin position="214"/>
        <end position="237"/>
    </location>
</feature>
<organism evidence="8 9">
    <name type="scientific">Pyrinomonas methylaliphatogenes</name>
    <dbReference type="NCBI Taxonomy" id="454194"/>
    <lineage>
        <taxon>Bacteria</taxon>
        <taxon>Pseudomonadati</taxon>
        <taxon>Acidobacteriota</taxon>
        <taxon>Blastocatellia</taxon>
        <taxon>Blastocatellales</taxon>
        <taxon>Pyrinomonadaceae</taxon>
        <taxon>Pyrinomonas</taxon>
    </lineage>
</organism>
<evidence type="ECO:0000256" key="6">
    <source>
        <dbReference type="ARBA" id="ARBA00023136"/>
    </source>
</evidence>
<keyword evidence="8" id="KW-0966">Cell projection</keyword>
<dbReference type="PANTHER" id="PTHR30065:SF1">
    <property type="entry name" value="SURFACE PRESENTATION OF ANTIGENS PROTEIN SPAR"/>
    <property type="match status" value="1"/>
</dbReference>
<comment type="similarity">
    <text evidence="2">Belongs to the FliR/MopE/SpaR family.</text>
</comment>
<evidence type="ECO:0000256" key="3">
    <source>
        <dbReference type="ARBA" id="ARBA00022475"/>
    </source>
</evidence>
<keyword evidence="5 7" id="KW-1133">Transmembrane helix</keyword>
<evidence type="ECO:0000256" key="4">
    <source>
        <dbReference type="ARBA" id="ARBA00022692"/>
    </source>
</evidence>
<evidence type="ECO:0000256" key="5">
    <source>
        <dbReference type="ARBA" id="ARBA00022989"/>
    </source>
</evidence>
<dbReference type="RefSeq" id="WP_041976007.1">
    <property type="nucleotide sequence ID" value="NZ_CBXV010000005.1"/>
</dbReference>
<keyword evidence="8" id="KW-0282">Flagellum</keyword>
<feature type="transmembrane region" description="Helical" evidence="7">
    <location>
        <begin position="123"/>
        <end position="141"/>
    </location>
</feature>
<evidence type="ECO:0000313" key="9">
    <source>
        <dbReference type="Proteomes" id="UP000031518"/>
    </source>
</evidence>
<dbReference type="PANTHER" id="PTHR30065">
    <property type="entry name" value="FLAGELLAR BIOSYNTHETIC PROTEIN FLIR"/>
    <property type="match status" value="1"/>
</dbReference>
<dbReference type="GO" id="GO:0006605">
    <property type="term" value="P:protein targeting"/>
    <property type="evidence" value="ECO:0007669"/>
    <property type="project" value="InterPro"/>
</dbReference>
<keyword evidence="6 7" id="KW-0472">Membrane</keyword>
<dbReference type="Proteomes" id="UP000031518">
    <property type="component" value="Unassembled WGS sequence"/>
</dbReference>
<keyword evidence="4 7" id="KW-0812">Transmembrane</keyword>
<proteinExistence type="inferred from homology"/>
<feature type="transmembrane region" description="Helical" evidence="7">
    <location>
        <begin position="68"/>
        <end position="88"/>
    </location>
</feature>
<name>A0A0B6WY37_9BACT</name>
<dbReference type="GO" id="GO:0005886">
    <property type="term" value="C:plasma membrane"/>
    <property type="evidence" value="ECO:0007669"/>
    <property type="project" value="UniProtKB-SubCell"/>
</dbReference>
<evidence type="ECO:0000256" key="7">
    <source>
        <dbReference type="SAM" id="Phobius"/>
    </source>
</evidence>
<reference evidence="8 9" key="1">
    <citation type="submission" date="2013-12" db="EMBL/GenBank/DDBJ databases">
        <authorList>
            <person name="Stott M."/>
        </authorList>
    </citation>
    <scope>NUCLEOTIDE SEQUENCE [LARGE SCALE GENOMIC DNA]</scope>
    <source>
        <strain evidence="8 9">K22</strain>
    </source>
</reference>
<gene>
    <name evidence="8" type="ORF">PYK22_01632</name>
</gene>
<dbReference type="STRING" id="454194.PYK22_01632"/>
<feature type="transmembrane region" description="Helical" evidence="7">
    <location>
        <begin position="12"/>
        <end position="32"/>
    </location>
</feature>
<comment type="subcellular location">
    <subcellularLocation>
        <location evidence="1">Cell membrane</location>
        <topology evidence="1">Multi-pass membrane protein</topology>
    </subcellularLocation>
</comment>
<protein>
    <submittedName>
        <fullName evidence="8">Flagellar biosynthesis pathway, component FliR</fullName>
    </submittedName>
</protein>
<evidence type="ECO:0000256" key="2">
    <source>
        <dbReference type="ARBA" id="ARBA00009772"/>
    </source>
</evidence>
<dbReference type="AlphaFoldDB" id="A0A0B6WY37"/>
<dbReference type="PRINTS" id="PR00953">
    <property type="entry name" value="TYPE3IMRPROT"/>
</dbReference>
<sequence>MLDQITIPLRPVLLFAIVLARVGGLVTFAPFWSHDAIQPRVRAFLAFVLALCVAPIVIPHLPSPPMDPIAFTLIIARELLIGCALGIVGQMVMNGLQVAAEVITFQLGLSLASTIDPATRARTTALGILAHLLGLMVLLAADGHHWFLIATVRSFNIAAPAMPRVTPQLAEMLIRLSADSLAIGIALAAPVFIALLLVEFALAIAGRVAPQLQILMLSFPIKIAVGLWVIGATLYFLPGAVRTAFTAMRANLLRAINAI</sequence>
<feature type="transmembrane region" description="Helical" evidence="7">
    <location>
        <begin position="181"/>
        <end position="202"/>
    </location>
</feature>
<keyword evidence="3" id="KW-1003">Cell membrane</keyword>
<dbReference type="EMBL" id="CBXV010000005">
    <property type="protein sequence ID" value="CDM65627.1"/>
    <property type="molecule type" value="Genomic_DNA"/>
</dbReference>